<dbReference type="Proteomes" id="UP000218334">
    <property type="component" value="Unassembled WGS sequence"/>
</dbReference>
<dbReference type="EMBL" id="KZ293463">
    <property type="protein sequence ID" value="PBK62754.1"/>
    <property type="molecule type" value="Genomic_DNA"/>
</dbReference>
<keyword evidence="2" id="KW-1185">Reference proteome</keyword>
<proteinExistence type="predicted"/>
<protein>
    <submittedName>
        <fullName evidence="1">Uncharacterized protein</fullName>
    </submittedName>
</protein>
<dbReference type="AlphaFoldDB" id="A0A2H3B1G9"/>
<sequence>MGVTRHNVRRQIPTSSRVVRAPILVPVQSMHNPECCSISVQSIVRFFVKMPGFSPRSHT</sequence>
<reference evidence="2" key="1">
    <citation type="journal article" date="2017" name="Nat. Ecol. Evol.">
        <title>Genome expansion and lineage-specific genetic innovations in the forest pathogenic fungi Armillaria.</title>
        <authorList>
            <person name="Sipos G."/>
            <person name="Prasanna A.N."/>
            <person name="Walter M.C."/>
            <person name="O'Connor E."/>
            <person name="Balint B."/>
            <person name="Krizsan K."/>
            <person name="Kiss B."/>
            <person name="Hess J."/>
            <person name="Varga T."/>
            <person name="Slot J."/>
            <person name="Riley R."/>
            <person name="Boka B."/>
            <person name="Rigling D."/>
            <person name="Barry K."/>
            <person name="Lee J."/>
            <person name="Mihaltcheva S."/>
            <person name="LaButti K."/>
            <person name="Lipzen A."/>
            <person name="Waldron R."/>
            <person name="Moloney N.M."/>
            <person name="Sperisen C."/>
            <person name="Kredics L."/>
            <person name="Vagvoelgyi C."/>
            <person name="Patrignani A."/>
            <person name="Fitzpatrick D."/>
            <person name="Nagy I."/>
            <person name="Doyle S."/>
            <person name="Anderson J.B."/>
            <person name="Grigoriev I.V."/>
            <person name="Gueldener U."/>
            <person name="Muensterkoetter M."/>
            <person name="Nagy L.G."/>
        </authorList>
    </citation>
    <scope>NUCLEOTIDE SEQUENCE [LARGE SCALE GENOMIC DNA]</scope>
    <source>
        <strain evidence="2">28-4</strain>
    </source>
</reference>
<organism evidence="1 2">
    <name type="scientific">Armillaria solidipes</name>
    <dbReference type="NCBI Taxonomy" id="1076256"/>
    <lineage>
        <taxon>Eukaryota</taxon>
        <taxon>Fungi</taxon>
        <taxon>Dikarya</taxon>
        <taxon>Basidiomycota</taxon>
        <taxon>Agaricomycotina</taxon>
        <taxon>Agaricomycetes</taxon>
        <taxon>Agaricomycetidae</taxon>
        <taxon>Agaricales</taxon>
        <taxon>Marasmiineae</taxon>
        <taxon>Physalacriaceae</taxon>
        <taxon>Armillaria</taxon>
    </lineage>
</organism>
<evidence type="ECO:0000313" key="1">
    <source>
        <dbReference type="EMBL" id="PBK62754.1"/>
    </source>
</evidence>
<evidence type="ECO:0000313" key="2">
    <source>
        <dbReference type="Proteomes" id="UP000218334"/>
    </source>
</evidence>
<accession>A0A2H3B1G9</accession>
<name>A0A2H3B1G9_9AGAR</name>
<gene>
    <name evidence="1" type="ORF">ARMSODRAFT_560689</name>
</gene>